<proteinExistence type="predicted"/>
<evidence type="ECO:0000313" key="2">
    <source>
        <dbReference type="Proteomes" id="UP000220251"/>
    </source>
</evidence>
<organism evidence="1 2">
    <name type="scientific">Estrella lausannensis</name>
    <dbReference type="NCBI Taxonomy" id="483423"/>
    <lineage>
        <taxon>Bacteria</taxon>
        <taxon>Pseudomonadati</taxon>
        <taxon>Chlamydiota</taxon>
        <taxon>Chlamydiia</taxon>
        <taxon>Parachlamydiales</taxon>
        <taxon>Candidatus Criblamydiaceae</taxon>
        <taxon>Estrella</taxon>
    </lineage>
</organism>
<dbReference type="AlphaFoldDB" id="A0A0H5DS11"/>
<dbReference type="EMBL" id="CWGJ01000025">
    <property type="protein sequence ID" value="CRX39048.1"/>
    <property type="molecule type" value="Genomic_DNA"/>
</dbReference>
<accession>A0A0H5DS11</accession>
<protein>
    <submittedName>
        <fullName evidence="1">Putative membrane protein</fullName>
    </submittedName>
</protein>
<evidence type="ECO:0000313" key="1">
    <source>
        <dbReference type="EMBL" id="CRX39048.1"/>
    </source>
</evidence>
<gene>
    <name evidence="1" type="ORF">ELAC_1721</name>
</gene>
<keyword evidence="2" id="KW-1185">Reference proteome</keyword>
<name>A0A0H5DS11_9BACT</name>
<sequence>MTYGELFMIIILAQVFFLFSSAFGFAAADNNLAADLSFLVADLKYSEKEGVKICEIQPGSLSVFSGYDFLLNDTGLVARGFCEVLERFQHKVWFINKGICDPKMKKEYLLRGYKEKRSMKDLLASLDFRETAHHPLYDPSSLTSYAGAVYSSVWASADFATIRDKYPSMLIIDRAFIPFFSNKEGMSSLFLQDPDLMDLKPRWKSYLKQYRPGLADEIIEDMASDMVVIKPIRSSKGYGVLIVAREELDSVLKQLFFKTGSLSLHKDEEYQYWARDQSKRFIVEAFHASDPVSAPLLGGGRYDPTMRVVFFLIFNEGKMEVVFVEGHWKLPKISLDGQGSLTLKHKSYGEIPHFQLVEDSVLAQVESILRERLILFYKKALNLGPKGVAQ</sequence>
<reference evidence="2" key="1">
    <citation type="submission" date="2015-06" db="EMBL/GenBank/DDBJ databases">
        <authorList>
            <person name="Bertelli C."/>
        </authorList>
    </citation>
    <scope>NUCLEOTIDE SEQUENCE [LARGE SCALE GENOMIC DNA]</scope>
    <source>
        <strain evidence="2">CRIB-30</strain>
    </source>
</reference>
<dbReference type="Proteomes" id="UP000220251">
    <property type="component" value="Unassembled WGS sequence"/>
</dbReference>